<dbReference type="AlphaFoldDB" id="A0AAD7X0I0"/>
<evidence type="ECO:0000313" key="3">
    <source>
        <dbReference type="Proteomes" id="UP001221898"/>
    </source>
</evidence>
<feature type="region of interest" description="Disordered" evidence="1">
    <location>
        <begin position="49"/>
        <end position="77"/>
    </location>
</feature>
<evidence type="ECO:0000256" key="1">
    <source>
        <dbReference type="SAM" id="MobiDB-lite"/>
    </source>
</evidence>
<accession>A0AAD7X0I0</accession>
<gene>
    <name evidence="2" type="ORF">AAFF_G00024520</name>
</gene>
<sequence>MCFFLSARSAVNKQHALHQRTAVIRVWYCGASLERDWLSRASTRGPAHCRHRLTGDRKQAPPYGDRLGQRSHGQLPDKPRVCSPFQCILMQLSVINSSAAPAINPHVCCLAHKTLALFCCTDKSIHLGAGQSPA</sequence>
<organism evidence="2 3">
    <name type="scientific">Aldrovandia affinis</name>
    <dbReference type="NCBI Taxonomy" id="143900"/>
    <lineage>
        <taxon>Eukaryota</taxon>
        <taxon>Metazoa</taxon>
        <taxon>Chordata</taxon>
        <taxon>Craniata</taxon>
        <taxon>Vertebrata</taxon>
        <taxon>Euteleostomi</taxon>
        <taxon>Actinopterygii</taxon>
        <taxon>Neopterygii</taxon>
        <taxon>Teleostei</taxon>
        <taxon>Notacanthiformes</taxon>
        <taxon>Halosauridae</taxon>
        <taxon>Aldrovandia</taxon>
    </lineage>
</organism>
<comment type="caution">
    <text evidence="2">The sequence shown here is derived from an EMBL/GenBank/DDBJ whole genome shotgun (WGS) entry which is preliminary data.</text>
</comment>
<dbReference type="Proteomes" id="UP001221898">
    <property type="component" value="Unassembled WGS sequence"/>
</dbReference>
<proteinExistence type="predicted"/>
<protein>
    <submittedName>
        <fullName evidence="2">Uncharacterized protein</fullName>
    </submittedName>
</protein>
<name>A0AAD7X0I0_9TELE</name>
<reference evidence="2" key="1">
    <citation type="journal article" date="2023" name="Science">
        <title>Genome structures resolve the early diversification of teleost fishes.</title>
        <authorList>
            <person name="Parey E."/>
            <person name="Louis A."/>
            <person name="Montfort J."/>
            <person name="Bouchez O."/>
            <person name="Roques C."/>
            <person name="Iampietro C."/>
            <person name="Lluch J."/>
            <person name="Castinel A."/>
            <person name="Donnadieu C."/>
            <person name="Desvignes T."/>
            <person name="Floi Bucao C."/>
            <person name="Jouanno E."/>
            <person name="Wen M."/>
            <person name="Mejri S."/>
            <person name="Dirks R."/>
            <person name="Jansen H."/>
            <person name="Henkel C."/>
            <person name="Chen W.J."/>
            <person name="Zahm M."/>
            <person name="Cabau C."/>
            <person name="Klopp C."/>
            <person name="Thompson A.W."/>
            <person name="Robinson-Rechavi M."/>
            <person name="Braasch I."/>
            <person name="Lecointre G."/>
            <person name="Bobe J."/>
            <person name="Postlethwait J.H."/>
            <person name="Berthelot C."/>
            <person name="Roest Crollius H."/>
            <person name="Guiguen Y."/>
        </authorList>
    </citation>
    <scope>NUCLEOTIDE SEQUENCE</scope>
    <source>
        <strain evidence="2">NC1722</strain>
    </source>
</reference>
<dbReference type="EMBL" id="JAINUG010000011">
    <property type="protein sequence ID" value="KAJ8414929.1"/>
    <property type="molecule type" value="Genomic_DNA"/>
</dbReference>
<keyword evidence="3" id="KW-1185">Reference proteome</keyword>
<evidence type="ECO:0000313" key="2">
    <source>
        <dbReference type="EMBL" id="KAJ8414929.1"/>
    </source>
</evidence>